<dbReference type="SUPFAM" id="SSF51735">
    <property type="entry name" value="NAD(P)-binding Rossmann-fold domains"/>
    <property type="match status" value="1"/>
</dbReference>
<protein>
    <recommendedName>
        <fullName evidence="3">alcohol dehydrogenase</fullName>
        <ecNumber evidence="3">1.1.1.1</ecNumber>
    </recommendedName>
</protein>
<evidence type="ECO:0000256" key="2">
    <source>
        <dbReference type="ARBA" id="ARBA00008072"/>
    </source>
</evidence>
<dbReference type="Pfam" id="PF08240">
    <property type="entry name" value="ADH_N"/>
    <property type="match status" value="1"/>
</dbReference>
<dbReference type="CDD" id="cd08298">
    <property type="entry name" value="CAD2"/>
    <property type="match status" value="1"/>
</dbReference>
<evidence type="ECO:0000259" key="9">
    <source>
        <dbReference type="Pfam" id="PF08240"/>
    </source>
</evidence>
<dbReference type="InterPro" id="IPR014187">
    <property type="entry name" value="ADH_Zn_typ-2"/>
</dbReference>
<dbReference type="EMBL" id="SOFM01000009">
    <property type="protein sequence ID" value="TFC06868.1"/>
    <property type="molecule type" value="Genomic_DNA"/>
</dbReference>
<keyword evidence="5" id="KW-0862">Zinc</keyword>
<dbReference type="PANTHER" id="PTHR42940">
    <property type="entry name" value="ALCOHOL DEHYDROGENASE 1-RELATED"/>
    <property type="match status" value="1"/>
</dbReference>
<organism evidence="10 11">
    <name type="scientific">Cryobacterium mannosilyticum</name>
    <dbReference type="NCBI Taxonomy" id="1259190"/>
    <lineage>
        <taxon>Bacteria</taxon>
        <taxon>Bacillati</taxon>
        <taxon>Actinomycetota</taxon>
        <taxon>Actinomycetes</taxon>
        <taxon>Micrococcales</taxon>
        <taxon>Microbacteriaceae</taxon>
        <taxon>Cryobacterium</taxon>
    </lineage>
</organism>
<comment type="caution">
    <text evidence="10">The sequence shown here is derived from an EMBL/GenBank/DDBJ whole genome shotgun (WGS) entry which is preliminary data.</text>
</comment>
<name>A0A4R8WFB3_9MICO</name>
<dbReference type="InterPro" id="IPR036291">
    <property type="entry name" value="NAD(P)-bd_dom_sf"/>
</dbReference>
<dbReference type="GO" id="GO:0046872">
    <property type="term" value="F:metal ion binding"/>
    <property type="evidence" value="ECO:0007669"/>
    <property type="project" value="UniProtKB-KW"/>
</dbReference>
<sequence>MRAWSVESGRHRLILGEKPVPEPAADEVLIEVLACGVCRTDLHVIDGELAPHRPDVTPGHQIVGTVVGRGAAVLGLQNGDLVGGAWLRKTCGTCEWCRTGRENLCEGALFTGWDADGGFARYTTVPEAFAYPLPDGTDPVQTAPLLCAGIIGYRALSRANVPPGGRLGIYGFGSSAQLTARLALAGGIDVFAMTRGERNRDLARRLGLSFVGDAEAAPPVPLDSAILFAPAGNLVPVALRATRRGGTVVVAGIHLSDVPSLDYEADLFYERDLRSVTANTRSDGAAFLRLAHNLDLVPETTVYPFDEVDRAVADLRAGAAAGSLVIDLRSG</sequence>
<dbReference type="AlphaFoldDB" id="A0A4R8WFB3"/>
<evidence type="ECO:0000313" key="10">
    <source>
        <dbReference type="EMBL" id="TFC06868.1"/>
    </source>
</evidence>
<gene>
    <name evidence="10" type="ORF">E3O32_03810</name>
</gene>
<dbReference type="InterPro" id="IPR013154">
    <property type="entry name" value="ADH-like_N"/>
</dbReference>
<dbReference type="GO" id="GO:0005737">
    <property type="term" value="C:cytoplasm"/>
    <property type="evidence" value="ECO:0007669"/>
    <property type="project" value="TreeGrafter"/>
</dbReference>
<evidence type="ECO:0000256" key="4">
    <source>
        <dbReference type="ARBA" id="ARBA00022723"/>
    </source>
</evidence>
<dbReference type="Proteomes" id="UP000297643">
    <property type="component" value="Unassembled WGS sequence"/>
</dbReference>
<comment type="catalytic activity">
    <reaction evidence="8">
        <text>a primary alcohol + NAD(+) = an aldehyde + NADH + H(+)</text>
        <dbReference type="Rhea" id="RHEA:10736"/>
        <dbReference type="ChEBI" id="CHEBI:15378"/>
        <dbReference type="ChEBI" id="CHEBI:15734"/>
        <dbReference type="ChEBI" id="CHEBI:17478"/>
        <dbReference type="ChEBI" id="CHEBI:57540"/>
        <dbReference type="ChEBI" id="CHEBI:57945"/>
        <dbReference type="EC" id="1.1.1.1"/>
    </reaction>
</comment>
<comment type="cofactor">
    <cofactor evidence="1">
        <name>Zn(2+)</name>
        <dbReference type="ChEBI" id="CHEBI:29105"/>
    </cofactor>
</comment>
<evidence type="ECO:0000256" key="6">
    <source>
        <dbReference type="ARBA" id="ARBA00023002"/>
    </source>
</evidence>
<comment type="similarity">
    <text evidence="2">Belongs to the zinc-containing alcohol dehydrogenase family.</text>
</comment>
<evidence type="ECO:0000256" key="5">
    <source>
        <dbReference type="ARBA" id="ARBA00022833"/>
    </source>
</evidence>
<dbReference type="PANTHER" id="PTHR42940:SF8">
    <property type="entry name" value="VACUOLAR PROTEIN SORTING-ASSOCIATED PROTEIN 11"/>
    <property type="match status" value="1"/>
</dbReference>
<accession>A0A4R8WFB3</accession>
<evidence type="ECO:0000313" key="11">
    <source>
        <dbReference type="Proteomes" id="UP000297643"/>
    </source>
</evidence>
<evidence type="ECO:0000256" key="3">
    <source>
        <dbReference type="ARBA" id="ARBA00013190"/>
    </source>
</evidence>
<dbReference type="Gene3D" id="3.40.50.720">
    <property type="entry name" value="NAD(P)-binding Rossmann-like Domain"/>
    <property type="match status" value="1"/>
</dbReference>
<dbReference type="InterPro" id="IPR011032">
    <property type="entry name" value="GroES-like_sf"/>
</dbReference>
<keyword evidence="11" id="KW-1185">Reference proteome</keyword>
<evidence type="ECO:0000256" key="7">
    <source>
        <dbReference type="ARBA" id="ARBA00049164"/>
    </source>
</evidence>
<feature type="domain" description="Alcohol dehydrogenase-like N-terminal" evidence="9">
    <location>
        <begin position="25"/>
        <end position="135"/>
    </location>
</feature>
<comment type="catalytic activity">
    <reaction evidence="7">
        <text>a secondary alcohol + NAD(+) = a ketone + NADH + H(+)</text>
        <dbReference type="Rhea" id="RHEA:10740"/>
        <dbReference type="ChEBI" id="CHEBI:15378"/>
        <dbReference type="ChEBI" id="CHEBI:17087"/>
        <dbReference type="ChEBI" id="CHEBI:35681"/>
        <dbReference type="ChEBI" id="CHEBI:57540"/>
        <dbReference type="ChEBI" id="CHEBI:57945"/>
        <dbReference type="EC" id="1.1.1.1"/>
    </reaction>
</comment>
<evidence type="ECO:0000256" key="1">
    <source>
        <dbReference type="ARBA" id="ARBA00001947"/>
    </source>
</evidence>
<proteinExistence type="inferred from homology"/>
<dbReference type="Gene3D" id="3.90.180.10">
    <property type="entry name" value="Medium-chain alcohol dehydrogenases, catalytic domain"/>
    <property type="match status" value="1"/>
</dbReference>
<dbReference type="SUPFAM" id="SSF50129">
    <property type="entry name" value="GroES-like"/>
    <property type="match status" value="1"/>
</dbReference>
<keyword evidence="6 10" id="KW-0560">Oxidoreductase</keyword>
<dbReference type="GO" id="GO:0004022">
    <property type="term" value="F:alcohol dehydrogenase (NAD+) activity"/>
    <property type="evidence" value="ECO:0007669"/>
    <property type="project" value="UniProtKB-EC"/>
</dbReference>
<evidence type="ECO:0000256" key="8">
    <source>
        <dbReference type="ARBA" id="ARBA00049243"/>
    </source>
</evidence>
<keyword evidence="4" id="KW-0479">Metal-binding</keyword>
<reference evidence="10 11" key="1">
    <citation type="submission" date="2019-03" db="EMBL/GenBank/DDBJ databases">
        <title>Genomics of glacier-inhabiting Cryobacterium strains.</title>
        <authorList>
            <person name="Liu Q."/>
            <person name="Xin Y.-H."/>
        </authorList>
    </citation>
    <scope>NUCLEOTIDE SEQUENCE [LARGE SCALE GENOMIC DNA]</scope>
    <source>
        <strain evidence="10 11">RHLT2-21</strain>
    </source>
</reference>
<dbReference type="NCBIfam" id="TIGR02822">
    <property type="entry name" value="adh_fam_2"/>
    <property type="match status" value="1"/>
</dbReference>
<dbReference type="EC" id="1.1.1.1" evidence="3"/>